<dbReference type="OrthoDB" id="9804592at2"/>
<dbReference type="GO" id="GO:0005886">
    <property type="term" value="C:plasma membrane"/>
    <property type="evidence" value="ECO:0007669"/>
    <property type="project" value="TreeGrafter"/>
</dbReference>
<reference evidence="6 7" key="1">
    <citation type="submission" date="2015-11" db="EMBL/GenBank/DDBJ databases">
        <title>Genomic analysis of 38 Legionella species identifies large and diverse effector repertoires.</title>
        <authorList>
            <person name="Burstein D."/>
            <person name="Amaro F."/>
            <person name="Zusman T."/>
            <person name="Lifshitz Z."/>
            <person name="Cohen O."/>
            <person name="Gilbert J.A."/>
            <person name="Pupko T."/>
            <person name="Shuman H.A."/>
            <person name="Segal G."/>
        </authorList>
    </citation>
    <scope>NUCLEOTIDE SEQUENCE [LARGE SCALE GENOMIC DNA]</scope>
    <source>
        <strain evidence="6 7">ATCC 49504</strain>
    </source>
</reference>
<dbReference type="NCBIfam" id="TIGR00518">
    <property type="entry name" value="alaDH"/>
    <property type="match status" value="1"/>
</dbReference>
<name>A0A0W0TZ52_9GAMM</name>
<dbReference type="PANTHER" id="PTHR42795:SF1">
    <property type="entry name" value="ALANINE DEHYDROGENASE"/>
    <property type="match status" value="1"/>
</dbReference>
<dbReference type="GO" id="GO:0000286">
    <property type="term" value="F:alanine dehydrogenase activity"/>
    <property type="evidence" value="ECO:0007669"/>
    <property type="project" value="UniProtKB-UniRule"/>
</dbReference>
<dbReference type="Pfam" id="PF01262">
    <property type="entry name" value="AlaDh_PNT_C"/>
    <property type="match status" value="1"/>
</dbReference>
<keyword evidence="3 5" id="KW-0560">Oxidoreductase</keyword>
<comment type="caution">
    <text evidence="6">The sequence shown here is derived from an EMBL/GenBank/DDBJ whole genome shotgun (WGS) entry which is preliminary data.</text>
</comment>
<keyword evidence="4 5" id="KW-0520">NAD</keyword>
<evidence type="ECO:0000256" key="5">
    <source>
        <dbReference type="PIRNR" id="PIRNR000183"/>
    </source>
</evidence>
<evidence type="ECO:0000256" key="1">
    <source>
        <dbReference type="ARBA" id="ARBA00005689"/>
    </source>
</evidence>
<comment type="similarity">
    <text evidence="1 5">Belongs to the AlaDH/PNT family.</text>
</comment>
<dbReference type="SMART" id="SM01003">
    <property type="entry name" value="AlaDh_PNT_N"/>
    <property type="match status" value="1"/>
</dbReference>
<evidence type="ECO:0000256" key="4">
    <source>
        <dbReference type="ARBA" id="ARBA00023027"/>
    </source>
</evidence>
<dbReference type="SUPFAM" id="SSF51735">
    <property type="entry name" value="NAD(P)-binding Rossmann-fold domains"/>
    <property type="match status" value="1"/>
</dbReference>
<dbReference type="EMBL" id="LNYC01000032">
    <property type="protein sequence ID" value="KTD00679.1"/>
    <property type="molecule type" value="Genomic_DNA"/>
</dbReference>
<accession>A0A0W0TZ52</accession>
<dbReference type="CDD" id="cd05305">
    <property type="entry name" value="L-AlaDH"/>
    <property type="match status" value="1"/>
</dbReference>
<gene>
    <name evidence="6" type="primary">ald</name>
    <name evidence="6" type="ORF">Lgee_0943</name>
</gene>
<dbReference type="InterPro" id="IPR008141">
    <property type="entry name" value="Ala_DH"/>
</dbReference>
<evidence type="ECO:0000256" key="3">
    <source>
        <dbReference type="ARBA" id="ARBA00023002"/>
    </source>
</evidence>
<dbReference type="PANTHER" id="PTHR42795">
    <property type="entry name" value="ALANINE DEHYDROGENASE"/>
    <property type="match status" value="1"/>
</dbReference>
<dbReference type="InterPro" id="IPR007886">
    <property type="entry name" value="AlaDH/PNT_N"/>
</dbReference>
<dbReference type="SMART" id="SM01002">
    <property type="entry name" value="AlaDh_PNT_C"/>
    <property type="match status" value="1"/>
</dbReference>
<dbReference type="PIRSF" id="PIRSF000183">
    <property type="entry name" value="Alanine_dh"/>
    <property type="match status" value="1"/>
</dbReference>
<dbReference type="SUPFAM" id="SSF52283">
    <property type="entry name" value="Formate/glycerate dehydrogenase catalytic domain-like"/>
    <property type="match status" value="1"/>
</dbReference>
<protein>
    <recommendedName>
        <fullName evidence="2 5">Alanine dehydrogenase</fullName>
        <ecNumber evidence="2 5">1.4.1.1</ecNumber>
    </recommendedName>
</protein>
<dbReference type="Gene3D" id="3.40.50.720">
    <property type="entry name" value="NAD(P)-binding Rossmann-like Domain"/>
    <property type="match status" value="2"/>
</dbReference>
<comment type="catalytic activity">
    <reaction evidence="5">
        <text>L-alanine + NAD(+) + H2O = pyruvate + NH4(+) + NADH + H(+)</text>
        <dbReference type="Rhea" id="RHEA:18405"/>
        <dbReference type="ChEBI" id="CHEBI:15361"/>
        <dbReference type="ChEBI" id="CHEBI:15377"/>
        <dbReference type="ChEBI" id="CHEBI:15378"/>
        <dbReference type="ChEBI" id="CHEBI:28938"/>
        <dbReference type="ChEBI" id="CHEBI:57540"/>
        <dbReference type="ChEBI" id="CHEBI:57945"/>
        <dbReference type="ChEBI" id="CHEBI:57972"/>
        <dbReference type="EC" id="1.4.1.1"/>
    </reaction>
</comment>
<organism evidence="6 7">
    <name type="scientific">Legionella geestiana</name>
    <dbReference type="NCBI Taxonomy" id="45065"/>
    <lineage>
        <taxon>Bacteria</taxon>
        <taxon>Pseudomonadati</taxon>
        <taxon>Pseudomonadota</taxon>
        <taxon>Gammaproteobacteria</taxon>
        <taxon>Legionellales</taxon>
        <taxon>Legionellaceae</taxon>
        <taxon>Legionella</taxon>
    </lineage>
</organism>
<dbReference type="InterPro" id="IPR007698">
    <property type="entry name" value="AlaDH/PNT_NAD(H)-bd"/>
</dbReference>
<sequence>MLVGVPKEIKPQENRVGLVPGSVREIVHAGSNVLVETGAGAGIGITDAEYEAAGAEIVSTPAEIFKRAELVVKVKEPQPEECLQLHAGQTLFTYLHLAPDPEQTRLLKESRVTAIAYETVTEASGALPLLTPMSQVAGRMSIQAGAHCLEMAQGGSGILLGGVPGVAPAHVVVIGGGVVGSNAIRMAMGMEARVTVLDKSLPRLQDLDFQFGAKLNTIYATRDALEHYVTCADLVVGAVLVPGAAAPKLVTREMLRAMRPGSVVVDVAIDQGGCFETSRATTHHEPTYIEENVVHYCVANMPGAVPRTSTFALNNATLPFVMSLVTKGVKRALEDDKHLMNGLNVHNGMITYEAVARDLGYAYVKPSEALVQ</sequence>
<dbReference type="STRING" id="45065.Lgee_0943"/>
<evidence type="ECO:0000313" key="7">
    <source>
        <dbReference type="Proteomes" id="UP000054785"/>
    </source>
</evidence>
<dbReference type="AlphaFoldDB" id="A0A0W0TZ52"/>
<dbReference type="InterPro" id="IPR036291">
    <property type="entry name" value="NAD(P)-bd_dom_sf"/>
</dbReference>
<evidence type="ECO:0000256" key="2">
    <source>
        <dbReference type="ARBA" id="ARBA00012897"/>
    </source>
</evidence>
<dbReference type="GO" id="GO:0042853">
    <property type="term" value="P:L-alanine catabolic process"/>
    <property type="evidence" value="ECO:0007669"/>
    <property type="project" value="InterPro"/>
</dbReference>
<dbReference type="PATRIC" id="fig|45065.4.peg.1013"/>
<dbReference type="Pfam" id="PF05222">
    <property type="entry name" value="AlaDh_PNT_N"/>
    <property type="match status" value="1"/>
</dbReference>
<keyword evidence="7" id="KW-1185">Reference proteome</keyword>
<dbReference type="Proteomes" id="UP000054785">
    <property type="component" value="Unassembled WGS sequence"/>
</dbReference>
<dbReference type="EC" id="1.4.1.1" evidence="2 5"/>
<dbReference type="FunFam" id="3.40.50.720:FF:000049">
    <property type="entry name" value="Alanine dehydrogenase"/>
    <property type="match status" value="1"/>
</dbReference>
<evidence type="ECO:0000313" key="6">
    <source>
        <dbReference type="EMBL" id="KTD00679.1"/>
    </source>
</evidence>
<dbReference type="RefSeq" id="WP_028387024.1">
    <property type="nucleotide sequence ID" value="NZ_CAAAHN010000001.1"/>
</dbReference>
<proteinExistence type="inferred from homology"/>